<dbReference type="InterPro" id="IPR007511">
    <property type="entry name" value="DUF501"/>
</dbReference>
<comment type="caution">
    <text evidence="1">The sequence shown here is derived from an EMBL/GenBank/DDBJ whole genome shotgun (WGS) entry which is preliminary data.</text>
</comment>
<dbReference type="Pfam" id="PF04417">
    <property type="entry name" value="DUF501"/>
    <property type="match status" value="1"/>
</dbReference>
<protein>
    <recommendedName>
        <fullName evidence="3">DUF501 domain-containing protein</fullName>
    </recommendedName>
</protein>
<evidence type="ECO:0008006" key="3">
    <source>
        <dbReference type="Google" id="ProtNLM"/>
    </source>
</evidence>
<organism evidence="1 2">
    <name type="scientific">Candidatus Solincola sediminis</name>
    <dbReference type="NCBI Taxonomy" id="1797199"/>
    <lineage>
        <taxon>Bacteria</taxon>
        <taxon>Bacillati</taxon>
        <taxon>Actinomycetota</taxon>
        <taxon>Candidatus Geothermincolia</taxon>
        <taxon>Candidatus Geothermincolales</taxon>
        <taxon>Candidatus Geothermincolaceae</taxon>
        <taxon>Candidatus Solincola</taxon>
    </lineage>
</organism>
<dbReference type="EMBL" id="MELK01000019">
    <property type="protein sequence ID" value="OFW59034.1"/>
    <property type="molecule type" value="Genomic_DNA"/>
</dbReference>
<name>A0A1F2WQ96_9ACTN</name>
<evidence type="ECO:0000313" key="1">
    <source>
        <dbReference type="EMBL" id="OFW59034.1"/>
    </source>
</evidence>
<sequence length="177" mass="19668">MSAQDRDDAAKQLGRELRGEVYLASRCPHARVEVIATSPLLDEKTPFPTLFWLTCPLLKYEVAKLENSDFRVRLKERLVSDSGFAEALEQAENRYNGEREHWAREMGKSEAGVYFEGRRGIGGTVSGGMKCLHAHLAHFLAGEANPIGADVAAAIRDCQVERCDGNCERFIKGARKS</sequence>
<dbReference type="AlphaFoldDB" id="A0A1F2WQ96"/>
<proteinExistence type="predicted"/>
<dbReference type="STRING" id="1797197.A2Y75_00695"/>
<dbReference type="PANTHER" id="PTHR37163:SF1">
    <property type="entry name" value="DUF501 DOMAIN-CONTAINING PROTEIN"/>
    <property type="match status" value="1"/>
</dbReference>
<dbReference type="Proteomes" id="UP000177876">
    <property type="component" value="Unassembled WGS sequence"/>
</dbReference>
<reference evidence="1 2" key="1">
    <citation type="journal article" date="2016" name="Nat. Commun.">
        <title>Thousands of microbial genomes shed light on interconnected biogeochemical processes in an aquifer system.</title>
        <authorList>
            <person name="Anantharaman K."/>
            <person name="Brown C.T."/>
            <person name="Hug L.A."/>
            <person name="Sharon I."/>
            <person name="Castelle C.J."/>
            <person name="Probst A.J."/>
            <person name="Thomas B.C."/>
            <person name="Singh A."/>
            <person name="Wilkins M.J."/>
            <person name="Karaoz U."/>
            <person name="Brodie E.L."/>
            <person name="Williams K.H."/>
            <person name="Hubbard S.S."/>
            <person name="Banfield J.F."/>
        </authorList>
    </citation>
    <scope>NUCLEOTIDE SEQUENCE [LARGE SCALE GENOMIC DNA]</scope>
</reference>
<evidence type="ECO:0000313" key="2">
    <source>
        <dbReference type="Proteomes" id="UP000177876"/>
    </source>
</evidence>
<accession>A0A1F2WQ96</accession>
<gene>
    <name evidence="1" type="ORF">A2Y75_00695</name>
</gene>
<dbReference type="PANTHER" id="PTHR37163">
    <property type="entry name" value="CONSERVED PROTEIN"/>
    <property type="match status" value="1"/>
</dbReference>